<dbReference type="PANTHER" id="PTHR10519:SF20">
    <property type="entry name" value="G-PROTEIN COUPLED RECEPTOR 156-RELATED"/>
    <property type="match status" value="1"/>
</dbReference>
<evidence type="ECO:0000256" key="7">
    <source>
        <dbReference type="ARBA" id="ARBA00023180"/>
    </source>
</evidence>
<feature type="region of interest" description="Disordered" evidence="9">
    <location>
        <begin position="635"/>
        <end position="671"/>
    </location>
</feature>
<keyword evidence="4" id="KW-0297">G-protein coupled receptor</keyword>
<evidence type="ECO:0000259" key="11">
    <source>
        <dbReference type="PROSITE" id="PS50259"/>
    </source>
</evidence>
<feature type="transmembrane region" description="Helical" evidence="10">
    <location>
        <begin position="470"/>
        <end position="489"/>
    </location>
</feature>
<name>A0AAD5XR42_9FUNG</name>
<keyword evidence="3 10" id="KW-1133">Transmembrane helix</keyword>
<organism evidence="12 13">
    <name type="scientific">Geranomyces variabilis</name>
    <dbReference type="NCBI Taxonomy" id="109894"/>
    <lineage>
        <taxon>Eukaryota</taxon>
        <taxon>Fungi</taxon>
        <taxon>Fungi incertae sedis</taxon>
        <taxon>Chytridiomycota</taxon>
        <taxon>Chytridiomycota incertae sedis</taxon>
        <taxon>Chytridiomycetes</taxon>
        <taxon>Spizellomycetales</taxon>
        <taxon>Powellomycetaceae</taxon>
        <taxon>Geranomyces</taxon>
    </lineage>
</organism>
<evidence type="ECO:0000256" key="3">
    <source>
        <dbReference type="ARBA" id="ARBA00022989"/>
    </source>
</evidence>
<feature type="transmembrane region" description="Helical" evidence="10">
    <location>
        <begin position="278"/>
        <end position="298"/>
    </location>
</feature>
<keyword evidence="8" id="KW-0807">Transducer</keyword>
<evidence type="ECO:0000256" key="4">
    <source>
        <dbReference type="ARBA" id="ARBA00023040"/>
    </source>
</evidence>
<keyword evidence="2 10" id="KW-0812">Transmembrane</keyword>
<feature type="transmembrane region" description="Helical" evidence="10">
    <location>
        <begin position="438"/>
        <end position="458"/>
    </location>
</feature>
<evidence type="ECO:0000256" key="10">
    <source>
        <dbReference type="SAM" id="Phobius"/>
    </source>
</evidence>
<dbReference type="PANTHER" id="PTHR10519">
    <property type="entry name" value="GABA-B RECEPTOR"/>
    <property type="match status" value="1"/>
</dbReference>
<dbReference type="InterPro" id="IPR000337">
    <property type="entry name" value="GPCR_3"/>
</dbReference>
<feature type="transmembrane region" description="Helical" evidence="10">
    <location>
        <begin position="350"/>
        <end position="374"/>
    </location>
</feature>
<feature type="compositionally biased region" description="Polar residues" evidence="9">
    <location>
        <begin position="657"/>
        <end position="671"/>
    </location>
</feature>
<evidence type="ECO:0000313" key="13">
    <source>
        <dbReference type="Proteomes" id="UP001212152"/>
    </source>
</evidence>
<evidence type="ECO:0000256" key="1">
    <source>
        <dbReference type="ARBA" id="ARBA00004141"/>
    </source>
</evidence>
<proteinExistence type="predicted"/>
<feature type="region of interest" description="Disordered" evidence="9">
    <location>
        <begin position="503"/>
        <end position="545"/>
    </location>
</feature>
<evidence type="ECO:0000313" key="12">
    <source>
        <dbReference type="EMBL" id="KAJ3176031.1"/>
    </source>
</evidence>
<dbReference type="Pfam" id="PF00003">
    <property type="entry name" value="7tm_3"/>
    <property type="match status" value="1"/>
</dbReference>
<dbReference type="PRINTS" id="PR00248">
    <property type="entry name" value="GPCRMGR"/>
</dbReference>
<evidence type="ECO:0000256" key="6">
    <source>
        <dbReference type="ARBA" id="ARBA00023170"/>
    </source>
</evidence>
<evidence type="ECO:0000256" key="2">
    <source>
        <dbReference type="ARBA" id="ARBA00022692"/>
    </source>
</evidence>
<evidence type="ECO:0000256" key="5">
    <source>
        <dbReference type="ARBA" id="ARBA00023136"/>
    </source>
</evidence>
<comment type="caution">
    <text evidence="12">The sequence shown here is derived from an EMBL/GenBank/DDBJ whole genome shotgun (WGS) entry which is preliminary data.</text>
</comment>
<evidence type="ECO:0000256" key="9">
    <source>
        <dbReference type="SAM" id="MobiDB-lite"/>
    </source>
</evidence>
<dbReference type="CDD" id="cd15047">
    <property type="entry name" value="7tmC_GABA-B-like"/>
    <property type="match status" value="1"/>
</dbReference>
<reference evidence="12" key="1">
    <citation type="submission" date="2020-05" db="EMBL/GenBank/DDBJ databases">
        <title>Phylogenomic resolution of chytrid fungi.</title>
        <authorList>
            <person name="Stajich J.E."/>
            <person name="Amses K."/>
            <person name="Simmons R."/>
            <person name="Seto K."/>
            <person name="Myers J."/>
            <person name="Bonds A."/>
            <person name="Quandt C.A."/>
            <person name="Barry K."/>
            <person name="Liu P."/>
            <person name="Grigoriev I."/>
            <person name="Longcore J.E."/>
            <person name="James T.Y."/>
        </authorList>
    </citation>
    <scope>NUCLEOTIDE SEQUENCE</scope>
    <source>
        <strain evidence="12">JEL0379</strain>
    </source>
</reference>
<dbReference type="InterPro" id="IPR002455">
    <property type="entry name" value="GPCR3_GABA-B"/>
</dbReference>
<comment type="subcellular location">
    <subcellularLocation>
        <location evidence="1">Membrane</location>
        <topology evidence="1">Multi-pass membrane protein</topology>
    </subcellularLocation>
</comment>
<feature type="transmembrane region" description="Helical" evidence="10">
    <location>
        <begin position="408"/>
        <end position="426"/>
    </location>
</feature>
<gene>
    <name evidence="12" type="ORF">HDU87_005548</name>
</gene>
<dbReference type="GO" id="GO:0004965">
    <property type="term" value="F:G protein-coupled GABA receptor activity"/>
    <property type="evidence" value="ECO:0007669"/>
    <property type="project" value="InterPro"/>
</dbReference>
<keyword evidence="7" id="KW-0325">Glycoprotein</keyword>
<dbReference type="PROSITE" id="PS50259">
    <property type="entry name" value="G_PROTEIN_RECEP_F3_4"/>
    <property type="match status" value="1"/>
</dbReference>
<dbReference type="AlphaFoldDB" id="A0AAD5XR42"/>
<dbReference type="EMBL" id="JADGJQ010000045">
    <property type="protein sequence ID" value="KAJ3176031.1"/>
    <property type="molecule type" value="Genomic_DNA"/>
</dbReference>
<keyword evidence="6" id="KW-0675">Receptor</keyword>
<feature type="domain" description="G-protein coupled receptors family 3 profile" evidence="11">
    <location>
        <begin position="241"/>
        <end position="495"/>
    </location>
</feature>
<feature type="transmembrane region" description="Helical" evidence="10">
    <location>
        <begin position="241"/>
        <end position="266"/>
    </location>
</feature>
<evidence type="ECO:0000256" key="8">
    <source>
        <dbReference type="ARBA" id="ARBA00023224"/>
    </source>
</evidence>
<dbReference type="Proteomes" id="UP001212152">
    <property type="component" value="Unassembled WGS sequence"/>
</dbReference>
<protein>
    <recommendedName>
        <fullName evidence="11">G-protein coupled receptors family 3 profile domain-containing protein</fullName>
    </recommendedName>
</protein>
<sequence>MAGNEPGLIGYWNFDQYADAIAFNQPYPVSTWIKDQTKGANHLNPGGCAPNKPPYCPLGVGKCKATENPQWDCYDADGTTQLDGGQPTLYLSNAPIGGYATPILVEAGGNTTFVPSAQDLDGDNIVITITSVPTRGSLYTAAGAVVHVGDTIAAGDKLTFNNPDVYGGGNPATGFTYSVYDGLEYADLQGSINIHVKCPIGTVLDPSTNTCKDCPHGTYQPQSGFAPECLAYSNFVWSSPLGGIVTAITSALLLYVCAIAGAVMFYRDSKIIRSASPSFCMMILFGCVLGLLDVYTYVDIPTAATCVLQPLFVAVGFTIAIGSLVIKTLRIHLLFNHPFVARRYQKAMRNWVLVAVSGVAVGLDFVILAVWYAIDRPRPQLLTDVGGSLYWGCDSNNTAVTRAASTTLIVYNALWLFLGIYSVVQVRNVKSAYNESQHIIPCVYILLLLSIILLPMNYAVKLFGSNVRSLFVVFLLMVGSCFVASQLFIPKIMAIKTSNLKHKGKEAREAEPIRTLQTSQMHSDPSDTEGSHVESVDEERQDGEQQTINSPCLMVPLVQAQIGSSILGSFSAHSLIYIVTQEAIIVRKYRQTVSNFYAIRKQTLKSVNDTTLSVNAMDGETIKVKFESKEQKDQWLASLRGGPGGKRRGTVAHVSGSEPSRSSATASPPGP</sequence>
<keyword evidence="5 10" id="KW-0472">Membrane</keyword>
<keyword evidence="13" id="KW-1185">Reference proteome</keyword>
<accession>A0AAD5XR42</accession>
<dbReference type="GO" id="GO:0038039">
    <property type="term" value="C:G protein-coupled receptor heterodimeric complex"/>
    <property type="evidence" value="ECO:0007669"/>
    <property type="project" value="TreeGrafter"/>
</dbReference>
<dbReference type="InterPro" id="IPR017978">
    <property type="entry name" value="GPCR_3_C"/>
</dbReference>
<feature type="transmembrane region" description="Helical" evidence="10">
    <location>
        <begin position="310"/>
        <end position="329"/>
    </location>
</feature>